<feature type="domain" description="POTRA" evidence="10">
    <location>
        <begin position="50"/>
        <end position="120"/>
    </location>
</feature>
<keyword evidence="8" id="KW-0131">Cell cycle</keyword>
<evidence type="ECO:0000313" key="12">
    <source>
        <dbReference type="Proteomes" id="UP000243745"/>
    </source>
</evidence>
<evidence type="ECO:0000256" key="6">
    <source>
        <dbReference type="ARBA" id="ARBA00022989"/>
    </source>
</evidence>
<dbReference type="GO" id="GO:0016020">
    <property type="term" value="C:membrane"/>
    <property type="evidence" value="ECO:0007669"/>
    <property type="project" value="UniProtKB-SubCell"/>
</dbReference>
<evidence type="ECO:0000256" key="3">
    <source>
        <dbReference type="ARBA" id="ARBA00022519"/>
    </source>
</evidence>
<sequence>MARNKNVQQKYSGVTRGSYILGVLFFIAVLVFDFCFIKKVYTVMTDVDGIPVRQIQIKGDLNYMTKQDVEEFFMANPESHNLYTMDLFQMRSYMETMPWINRVTMQKKLPDILTLNITEHKPLALYNDGILVADWSVIHPKNTNLLKESPALFGPEKLARSVYEMYCDVNIFLERAGYHVYELGINDNNIWSLRLSDGVRLILGNNDDIGFTTDQNNVFMWRLNNFIEAYPHIENKNTIEYVDLRYDTGIAVKWKDISGQ</sequence>
<dbReference type="InterPro" id="IPR026579">
    <property type="entry name" value="FtsQ"/>
</dbReference>
<evidence type="ECO:0000313" key="11">
    <source>
        <dbReference type="EMBL" id="SFP35293.1"/>
    </source>
</evidence>
<dbReference type="InterPro" id="IPR013685">
    <property type="entry name" value="POTRA_FtsQ_type"/>
</dbReference>
<dbReference type="PROSITE" id="PS51779">
    <property type="entry name" value="POTRA"/>
    <property type="match status" value="1"/>
</dbReference>
<accession>A0A662ZHG8</accession>
<keyword evidence="6 9" id="KW-1133">Transmembrane helix</keyword>
<evidence type="ECO:0000256" key="7">
    <source>
        <dbReference type="ARBA" id="ARBA00023136"/>
    </source>
</evidence>
<dbReference type="Pfam" id="PF08478">
    <property type="entry name" value="POTRA_1"/>
    <property type="match status" value="1"/>
</dbReference>
<dbReference type="EMBL" id="FOXF01000017">
    <property type="protein sequence ID" value="SFP35293.1"/>
    <property type="molecule type" value="Genomic_DNA"/>
</dbReference>
<keyword evidence="7 9" id="KW-0472">Membrane</keyword>
<name>A0A662ZHG8_9GAMM</name>
<keyword evidence="2" id="KW-1003">Cell membrane</keyword>
<evidence type="ECO:0000259" key="10">
    <source>
        <dbReference type="PROSITE" id="PS51779"/>
    </source>
</evidence>
<dbReference type="InterPro" id="IPR045335">
    <property type="entry name" value="FtsQ_C_sf"/>
</dbReference>
<keyword evidence="4 11" id="KW-0132">Cell division</keyword>
<keyword evidence="3" id="KW-0997">Cell inner membrane</keyword>
<evidence type="ECO:0000256" key="4">
    <source>
        <dbReference type="ARBA" id="ARBA00022618"/>
    </source>
</evidence>
<dbReference type="InterPro" id="IPR005548">
    <property type="entry name" value="Cell_div_FtsQ/DivIB_C"/>
</dbReference>
<dbReference type="Pfam" id="PF03799">
    <property type="entry name" value="FtsQ_DivIB_C"/>
    <property type="match status" value="1"/>
</dbReference>
<reference evidence="11 12" key="1">
    <citation type="submission" date="2016-10" db="EMBL/GenBank/DDBJ databases">
        <authorList>
            <person name="Varghese N."/>
            <person name="Submissions S."/>
        </authorList>
    </citation>
    <scope>NUCLEOTIDE SEQUENCE [LARGE SCALE GENOMIC DNA]</scope>
    <source>
        <strain evidence="11 12">DSM 1361</strain>
    </source>
</reference>
<dbReference type="PANTHER" id="PTHR35851">
    <property type="entry name" value="CELL DIVISION PROTEIN FTSQ"/>
    <property type="match status" value="1"/>
</dbReference>
<feature type="transmembrane region" description="Helical" evidence="9">
    <location>
        <begin position="19"/>
        <end position="37"/>
    </location>
</feature>
<organism evidence="11 12">
    <name type="scientific">Ruminobacter amylophilus</name>
    <dbReference type="NCBI Taxonomy" id="867"/>
    <lineage>
        <taxon>Bacteria</taxon>
        <taxon>Pseudomonadati</taxon>
        <taxon>Pseudomonadota</taxon>
        <taxon>Gammaproteobacteria</taxon>
        <taxon>Aeromonadales</taxon>
        <taxon>Succinivibrionaceae</taxon>
        <taxon>Ruminobacter</taxon>
    </lineage>
</organism>
<dbReference type="InterPro" id="IPR034746">
    <property type="entry name" value="POTRA"/>
</dbReference>
<evidence type="ECO:0000256" key="8">
    <source>
        <dbReference type="ARBA" id="ARBA00023306"/>
    </source>
</evidence>
<keyword evidence="5 9" id="KW-0812">Transmembrane</keyword>
<evidence type="ECO:0000256" key="1">
    <source>
        <dbReference type="ARBA" id="ARBA00004370"/>
    </source>
</evidence>
<keyword evidence="12" id="KW-1185">Reference proteome</keyword>
<dbReference type="PANTHER" id="PTHR35851:SF1">
    <property type="entry name" value="CELL DIVISION PROTEIN FTSQ"/>
    <property type="match status" value="1"/>
</dbReference>
<proteinExistence type="predicted"/>
<dbReference type="Gene3D" id="3.40.50.11690">
    <property type="entry name" value="Cell division protein FtsQ/DivIB"/>
    <property type="match status" value="1"/>
</dbReference>
<gene>
    <name evidence="11" type="ORF">SAMN02910344_01164</name>
</gene>
<evidence type="ECO:0000256" key="5">
    <source>
        <dbReference type="ARBA" id="ARBA00022692"/>
    </source>
</evidence>
<dbReference type="RefSeq" id="WP_031578152.1">
    <property type="nucleotide sequence ID" value="NZ_JBGUOU010000146.1"/>
</dbReference>
<dbReference type="GO" id="GO:0090529">
    <property type="term" value="P:cell septum assembly"/>
    <property type="evidence" value="ECO:0007669"/>
    <property type="project" value="InterPro"/>
</dbReference>
<evidence type="ECO:0000256" key="9">
    <source>
        <dbReference type="SAM" id="Phobius"/>
    </source>
</evidence>
<dbReference type="AlphaFoldDB" id="A0A662ZHG8"/>
<comment type="subcellular location">
    <subcellularLocation>
        <location evidence="1">Membrane</location>
    </subcellularLocation>
</comment>
<protein>
    <submittedName>
        <fullName evidence="11">Cell division protein FtsQ</fullName>
    </submittedName>
</protein>
<evidence type="ECO:0000256" key="2">
    <source>
        <dbReference type="ARBA" id="ARBA00022475"/>
    </source>
</evidence>
<dbReference type="Proteomes" id="UP000243745">
    <property type="component" value="Unassembled WGS sequence"/>
</dbReference>
<dbReference type="Gene3D" id="3.10.20.310">
    <property type="entry name" value="membrane protein fhac"/>
    <property type="match status" value="1"/>
</dbReference>